<comment type="caution">
    <text evidence="2">The sequence shown here is derived from an EMBL/GenBank/DDBJ whole genome shotgun (WGS) entry which is preliminary data.</text>
</comment>
<dbReference type="AlphaFoldDB" id="A0A813DQQ6"/>
<dbReference type="Proteomes" id="UP000654075">
    <property type="component" value="Unassembled WGS sequence"/>
</dbReference>
<feature type="transmembrane region" description="Helical" evidence="1">
    <location>
        <begin position="52"/>
        <end position="75"/>
    </location>
</feature>
<keyword evidence="1" id="KW-1133">Transmembrane helix</keyword>
<accession>A0A813DQQ6</accession>
<evidence type="ECO:0000313" key="3">
    <source>
        <dbReference type="Proteomes" id="UP000654075"/>
    </source>
</evidence>
<feature type="transmembrane region" description="Helical" evidence="1">
    <location>
        <begin position="28"/>
        <end position="46"/>
    </location>
</feature>
<dbReference type="EMBL" id="CAJNNV010002754">
    <property type="protein sequence ID" value="CAE8587753.1"/>
    <property type="molecule type" value="Genomic_DNA"/>
</dbReference>
<evidence type="ECO:0000256" key="1">
    <source>
        <dbReference type="SAM" id="Phobius"/>
    </source>
</evidence>
<gene>
    <name evidence="2" type="ORF">PGLA1383_LOCUS6582</name>
</gene>
<keyword evidence="1" id="KW-0812">Transmembrane</keyword>
<name>A0A813DQQ6_POLGL</name>
<reference evidence="2" key="1">
    <citation type="submission" date="2021-02" db="EMBL/GenBank/DDBJ databases">
        <authorList>
            <person name="Dougan E. K."/>
            <person name="Rhodes N."/>
            <person name="Thang M."/>
            <person name="Chan C."/>
        </authorList>
    </citation>
    <scope>NUCLEOTIDE SEQUENCE</scope>
</reference>
<protein>
    <submittedName>
        <fullName evidence="2">Uncharacterized protein</fullName>
    </submittedName>
</protein>
<sequence length="109" mass="11697">MCLFLRSWVVQTAQNSRWSDPREQTHQAVVVVVIVVVVVFAVVVVVGVGVVVVFVVVVVVVVVVGCVVVVVLFWLSGLYRYKLILPAKGGAICIIKSVQNEPAALNGPT</sequence>
<keyword evidence="1" id="KW-0472">Membrane</keyword>
<keyword evidence="3" id="KW-1185">Reference proteome</keyword>
<organism evidence="2 3">
    <name type="scientific">Polarella glacialis</name>
    <name type="common">Dinoflagellate</name>
    <dbReference type="NCBI Taxonomy" id="89957"/>
    <lineage>
        <taxon>Eukaryota</taxon>
        <taxon>Sar</taxon>
        <taxon>Alveolata</taxon>
        <taxon>Dinophyceae</taxon>
        <taxon>Suessiales</taxon>
        <taxon>Suessiaceae</taxon>
        <taxon>Polarella</taxon>
    </lineage>
</organism>
<evidence type="ECO:0000313" key="2">
    <source>
        <dbReference type="EMBL" id="CAE8587753.1"/>
    </source>
</evidence>
<proteinExistence type="predicted"/>